<name>A0A1K0JFD4_CUPNE</name>
<protein>
    <submittedName>
        <fullName evidence="1">Uncharacterized protein</fullName>
    </submittedName>
</protein>
<evidence type="ECO:0000313" key="1">
    <source>
        <dbReference type="EMBL" id="SCU82417.1"/>
    </source>
</evidence>
<organism evidence="1">
    <name type="scientific">Cupriavidus necator</name>
    <name type="common">Alcaligenes eutrophus</name>
    <name type="synonym">Ralstonia eutropha</name>
    <dbReference type="NCBI Taxonomy" id="106590"/>
    <lineage>
        <taxon>Bacteria</taxon>
        <taxon>Pseudomonadati</taxon>
        <taxon>Pseudomonadota</taxon>
        <taxon>Betaproteobacteria</taxon>
        <taxon>Burkholderiales</taxon>
        <taxon>Burkholderiaceae</taxon>
        <taxon>Cupriavidus</taxon>
    </lineage>
</organism>
<dbReference type="EMBL" id="FMSH01000351">
    <property type="protein sequence ID" value="SCU82417.1"/>
    <property type="molecule type" value="Genomic_DNA"/>
</dbReference>
<reference evidence="1" key="1">
    <citation type="submission" date="2016-09" db="EMBL/GenBank/DDBJ databases">
        <authorList>
            <person name="Capua I."/>
            <person name="De Benedictis P."/>
            <person name="Joannis T."/>
            <person name="Lombin L.H."/>
            <person name="Cattoli G."/>
        </authorList>
    </citation>
    <scope>NUCLEOTIDE SEQUENCE</scope>
    <source>
        <strain evidence="1">B9</strain>
    </source>
</reference>
<sequence>MVAHREVRHPTNRIAMAGRSAKAYRSGWKKCQGQRVLRQDRESELETRTASASEAALWLPGRLA</sequence>
<accession>A0A1K0JFD4</accession>
<gene>
    <name evidence="1" type="ORF">CNECB9_4140022</name>
</gene>
<proteinExistence type="predicted"/>
<dbReference type="AlphaFoldDB" id="A0A1K0JFD4"/>